<dbReference type="InterPro" id="IPR001264">
    <property type="entry name" value="Glyco_trans_51"/>
</dbReference>
<organism evidence="20 21">
    <name type="scientific">Thermoflavimicrobium daqui</name>
    <dbReference type="NCBI Taxonomy" id="2137476"/>
    <lineage>
        <taxon>Bacteria</taxon>
        <taxon>Bacillati</taxon>
        <taxon>Bacillota</taxon>
        <taxon>Bacilli</taxon>
        <taxon>Bacillales</taxon>
        <taxon>Thermoactinomycetaceae</taxon>
        <taxon>Thermoflavimicrobium</taxon>
    </lineage>
</organism>
<evidence type="ECO:0000256" key="14">
    <source>
        <dbReference type="ARBA" id="ARBA00034000"/>
    </source>
</evidence>
<dbReference type="GO" id="GO:0071555">
    <property type="term" value="P:cell wall organization"/>
    <property type="evidence" value="ECO:0007669"/>
    <property type="project" value="UniProtKB-KW"/>
</dbReference>
<dbReference type="Pfam" id="PF00912">
    <property type="entry name" value="Transgly"/>
    <property type="match status" value="1"/>
</dbReference>
<reference evidence="20 21" key="2">
    <citation type="submission" date="2018-06" db="EMBL/GenBank/DDBJ databases">
        <authorList>
            <person name="Zhirakovskaya E."/>
        </authorList>
    </citation>
    <scope>NUCLEOTIDE SEQUENCE [LARGE SCALE GENOMIC DNA]</scope>
    <source>
        <strain evidence="20 21">FBKL4.011</strain>
    </source>
</reference>
<dbReference type="PANTHER" id="PTHR32282:SF32">
    <property type="entry name" value="PENICILLIN-BINDING PROTEIN 2A"/>
    <property type="match status" value="1"/>
</dbReference>
<dbReference type="PANTHER" id="PTHR32282">
    <property type="entry name" value="BINDING PROTEIN TRANSPEPTIDASE, PUTATIVE-RELATED"/>
    <property type="match status" value="1"/>
</dbReference>
<evidence type="ECO:0000256" key="1">
    <source>
        <dbReference type="ARBA" id="ARBA00022475"/>
    </source>
</evidence>
<keyword evidence="2" id="KW-0121">Carboxypeptidase</keyword>
<evidence type="ECO:0000256" key="5">
    <source>
        <dbReference type="ARBA" id="ARBA00022679"/>
    </source>
</evidence>
<dbReference type="EMBL" id="QJKK01000013">
    <property type="protein sequence ID" value="RAL21497.1"/>
    <property type="molecule type" value="Genomic_DNA"/>
</dbReference>
<dbReference type="OrthoDB" id="9766909at2"/>
<dbReference type="GO" id="GO:0008955">
    <property type="term" value="F:peptidoglycan glycosyltransferase activity"/>
    <property type="evidence" value="ECO:0007669"/>
    <property type="project" value="UniProtKB-EC"/>
</dbReference>
<dbReference type="SUPFAM" id="SSF53955">
    <property type="entry name" value="Lysozyme-like"/>
    <property type="match status" value="1"/>
</dbReference>
<feature type="region of interest" description="Disordered" evidence="16">
    <location>
        <begin position="761"/>
        <end position="798"/>
    </location>
</feature>
<keyword evidence="8" id="KW-0133">Cell shape</keyword>
<dbReference type="AlphaFoldDB" id="A0A364K1D9"/>
<evidence type="ECO:0000313" key="21">
    <source>
        <dbReference type="Proteomes" id="UP000251213"/>
    </source>
</evidence>
<dbReference type="SUPFAM" id="SSF56601">
    <property type="entry name" value="beta-lactamase/transpeptidase-like"/>
    <property type="match status" value="1"/>
</dbReference>
<dbReference type="GO" id="GO:0009252">
    <property type="term" value="P:peptidoglycan biosynthetic process"/>
    <property type="evidence" value="ECO:0007669"/>
    <property type="project" value="UniProtKB-KW"/>
</dbReference>
<keyword evidence="4" id="KW-0328">Glycosyltransferase</keyword>
<protein>
    <submittedName>
        <fullName evidence="20">Uncharacterized protein</fullName>
    </submittedName>
</protein>
<evidence type="ECO:0000256" key="16">
    <source>
        <dbReference type="SAM" id="MobiDB-lite"/>
    </source>
</evidence>
<keyword evidence="10 17" id="KW-1133">Transmembrane helix</keyword>
<keyword evidence="1" id="KW-1003">Cell membrane</keyword>
<dbReference type="GO" id="GO:0030288">
    <property type="term" value="C:outer membrane-bounded periplasmic space"/>
    <property type="evidence" value="ECO:0007669"/>
    <property type="project" value="TreeGrafter"/>
</dbReference>
<dbReference type="InterPro" id="IPR036950">
    <property type="entry name" value="PBP_transglycosylase"/>
</dbReference>
<dbReference type="InterPro" id="IPR012338">
    <property type="entry name" value="Beta-lactam/transpept-like"/>
</dbReference>
<proteinExistence type="predicted"/>
<feature type="transmembrane region" description="Helical" evidence="17">
    <location>
        <begin position="36"/>
        <end position="60"/>
    </location>
</feature>
<dbReference type="GO" id="GO:0009002">
    <property type="term" value="F:serine-type D-Ala-D-Ala carboxypeptidase activity"/>
    <property type="evidence" value="ECO:0007669"/>
    <property type="project" value="UniProtKB-EC"/>
</dbReference>
<gene>
    <name evidence="20" type="ORF">DL897_16210</name>
</gene>
<dbReference type="RefSeq" id="WP_113660170.1">
    <property type="nucleotide sequence ID" value="NZ_KZ845675.1"/>
</dbReference>
<keyword evidence="13" id="KW-0961">Cell wall biogenesis/degradation</keyword>
<feature type="compositionally biased region" description="Pro residues" evidence="16">
    <location>
        <begin position="851"/>
        <end position="861"/>
    </location>
</feature>
<keyword evidence="11 17" id="KW-0472">Membrane</keyword>
<comment type="catalytic activity">
    <reaction evidence="14">
        <text>Preferential cleavage: (Ac)2-L-Lys-D-Ala-|-D-Ala. Also transpeptidation of peptidyl-alanyl moieties that are N-acyl substituents of D-alanine.</text>
        <dbReference type="EC" id="3.4.16.4"/>
    </reaction>
</comment>
<evidence type="ECO:0000256" key="15">
    <source>
        <dbReference type="ARBA" id="ARBA00049902"/>
    </source>
</evidence>
<evidence type="ECO:0000256" key="3">
    <source>
        <dbReference type="ARBA" id="ARBA00022670"/>
    </source>
</evidence>
<name>A0A364K1D9_9BACL</name>
<dbReference type="GO" id="GO:0008658">
    <property type="term" value="F:penicillin binding"/>
    <property type="evidence" value="ECO:0007669"/>
    <property type="project" value="InterPro"/>
</dbReference>
<feature type="region of interest" description="Disordered" evidence="16">
    <location>
        <begin position="843"/>
        <end position="879"/>
    </location>
</feature>
<evidence type="ECO:0000256" key="10">
    <source>
        <dbReference type="ARBA" id="ARBA00022989"/>
    </source>
</evidence>
<evidence type="ECO:0000256" key="2">
    <source>
        <dbReference type="ARBA" id="ARBA00022645"/>
    </source>
</evidence>
<evidence type="ECO:0000256" key="8">
    <source>
        <dbReference type="ARBA" id="ARBA00022960"/>
    </source>
</evidence>
<keyword evidence="3" id="KW-0645">Protease</keyword>
<keyword evidence="6 17" id="KW-0812">Transmembrane</keyword>
<dbReference type="Proteomes" id="UP000251213">
    <property type="component" value="Unassembled WGS sequence"/>
</dbReference>
<keyword evidence="21" id="KW-1185">Reference proteome</keyword>
<evidence type="ECO:0000256" key="12">
    <source>
        <dbReference type="ARBA" id="ARBA00023268"/>
    </source>
</evidence>
<keyword evidence="7" id="KW-0378">Hydrolase</keyword>
<feature type="compositionally biased region" description="Basic residues" evidence="16">
    <location>
        <begin position="14"/>
        <end position="27"/>
    </location>
</feature>
<dbReference type="InterPro" id="IPR001460">
    <property type="entry name" value="PCN-bd_Tpept"/>
</dbReference>
<evidence type="ECO:0000256" key="13">
    <source>
        <dbReference type="ARBA" id="ARBA00023316"/>
    </source>
</evidence>
<feature type="domain" description="Glycosyl transferase family 51" evidence="19">
    <location>
        <begin position="84"/>
        <end position="270"/>
    </location>
</feature>
<dbReference type="GO" id="GO:0008360">
    <property type="term" value="P:regulation of cell shape"/>
    <property type="evidence" value="ECO:0007669"/>
    <property type="project" value="UniProtKB-KW"/>
</dbReference>
<dbReference type="Pfam" id="PF00905">
    <property type="entry name" value="Transpeptidase"/>
    <property type="match status" value="1"/>
</dbReference>
<evidence type="ECO:0000259" key="19">
    <source>
        <dbReference type="Pfam" id="PF00912"/>
    </source>
</evidence>
<evidence type="ECO:0000256" key="7">
    <source>
        <dbReference type="ARBA" id="ARBA00022801"/>
    </source>
</evidence>
<evidence type="ECO:0000256" key="9">
    <source>
        <dbReference type="ARBA" id="ARBA00022984"/>
    </source>
</evidence>
<feature type="region of interest" description="Disordered" evidence="16">
    <location>
        <begin position="1"/>
        <end position="27"/>
    </location>
</feature>
<keyword evidence="12" id="KW-0511">Multifunctional enzyme</keyword>
<dbReference type="Gene3D" id="3.40.710.10">
    <property type="entry name" value="DD-peptidase/beta-lactamase superfamily"/>
    <property type="match status" value="1"/>
</dbReference>
<feature type="compositionally biased region" description="Low complexity" evidence="16">
    <location>
        <begin position="862"/>
        <end position="879"/>
    </location>
</feature>
<feature type="domain" description="Penicillin-binding protein transpeptidase" evidence="18">
    <location>
        <begin position="381"/>
        <end position="651"/>
    </location>
</feature>
<evidence type="ECO:0000256" key="4">
    <source>
        <dbReference type="ARBA" id="ARBA00022676"/>
    </source>
</evidence>
<sequence length="879" mass="98932">MSDFHQMDPPLSRSQRHSRRNRKTNRPKKKGNFGLYFKWFSWAMLVCILGVTCWAAFIFFTTPEVDINALKNINYSTKVVDVNNKEIGKFGVDDTQRELITYEELNKHNSLLLDTIKKVEDARFDKHNGIDYYALGRAVVRNIIAMGKAEGGGTITMQVARNIVLQSKEKSYTRKIREFAVALQLEKKYGKEKILEAYVNYINFHPSIQGISLASKIYFGKDLKKQKLEPDEVAILASQPKSPTGYYPLDPKPEIKKKALDRRNLVLGIMARTDEMQPLISQADKSKYQQMDMEKRVENHYAEFVKPKNTNEAYLQLVQSEIGKLIDDGKLDSEVLKHGATIHTNYEPKMQQAVDKAMSKKELFVSKQGKMIDPKLMDAGVTVMKPDGAVVAISGGREYLKGYSNRALERHQPGSSIKPLSVYTPAIEDLGYHEYTPIVDKEVSVRGKKIKNYTGNYAGKIQMWQNVKDSLNASTVEMLQKVGLERSFNYTKKLGLELVNADLDYSPLALGGLTRGASTLEMAQAYTVYPQSDGKVKEAFTIKKVDDPLEKDYERETEGQEVFSEKSAYYMTRMLERVVKEGTGEKAQIKDGRPTAGKTGTADKEDTVWFVGYTPQYIAAVDVFRVNTPENKGKELQIKSAVPASIFSEFMSEAMKDMPKENFRQPEGAAPPPKPKEEKEVKKQLSLTAEYNQQDKAVHLNWSDLGGDYSYTVLKDGKDAGAMKVDPNVKSGQTYQYQVVATNKKQSDEKIESNVASITIEDTEEEDPCKNDPNSEECKKKKCEEDPEAEGCDKEEDPNKIDCSKDRAKCKQIARDACKDKADGCVINVEQCLKQSGDIATCKSNANAFPPKTPNPDPGQDPDPGQNRPPSLLLSRFRL</sequence>
<comment type="catalytic activity">
    <reaction evidence="15">
        <text>[GlcNAc-(1-&gt;4)-Mur2Ac(oyl-L-Ala-gamma-D-Glu-L-Lys-D-Ala-D-Ala)](n)-di-trans,octa-cis-undecaprenyl diphosphate + beta-D-GlcNAc-(1-&gt;4)-Mur2Ac(oyl-L-Ala-gamma-D-Glu-L-Lys-D-Ala-D-Ala)-di-trans,octa-cis-undecaprenyl diphosphate = [GlcNAc-(1-&gt;4)-Mur2Ac(oyl-L-Ala-gamma-D-Glu-L-Lys-D-Ala-D-Ala)](n+1)-di-trans,octa-cis-undecaprenyl diphosphate + di-trans,octa-cis-undecaprenyl diphosphate + H(+)</text>
        <dbReference type="Rhea" id="RHEA:23708"/>
        <dbReference type="Rhea" id="RHEA-COMP:9602"/>
        <dbReference type="Rhea" id="RHEA-COMP:9603"/>
        <dbReference type="ChEBI" id="CHEBI:15378"/>
        <dbReference type="ChEBI" id="CHEBI:58405"/>
        <dbReference type="ChEBI" id="CHEBI:60033"/>
        <dbReference type="ChEBI" id="CHEBI:78435"/>
        <dbReference type="EC" id="2.4.99.28"/>
    </reaction>
</comment>
<evidence type="ECO:0000256" key="6">
    <source>
        <dbReference type="ARBA" id="ARBA00022692"/>
    </source>
</evidence>
<feature type="compositionally biased region" description="Acidic residues" evidence="16">
    <location>
        <begin position="785"/>
        <end position="796"/>
    </location>
</feature>
<keyword evidence="9" id="KW-0573">Peptidoglycan synthesis</keyword>
<comment type="caution">
    <text evidence="20">The sequence shown here is derived from an EMBL/GenBank/DDBJ whole genome shotgun (WGS) entry which is preliminary data.</text>
</comment>
<feature type="region of interest" description="Disordered" evidence="16">
    <location>
        <begin position="662"/>
        <end position="681"/>
    </location>
</feature>
<accession>A0A364K1D9</accession>
<evidence type="ECO:0000313" key="20">
    <source>
        <dbReference type="EMBL" id="RAL21497.1"/>
    </source>
</evidence>
<reference evidence="20 21" key="1">
    <citation type="submission" date="2018-06" db="EMBL/GenBank/DDBJ databases">
        <title>Thermoflavimicrobium daqus sp. nov., a thermophilic microbe isolated from Moutai-flavour Daqu.</title>
        <authorList>
            <person name="Wang X."/>
            <person name="Zhou H."/>
        </authorList>
    </citation>
    <scope>NUCLEOTIDE SEQUENCE [LARGE SCALE GENOMIC DNA]</scope>
    <source>
        <strain evidence="20 21">FBKL4.011</strain>
    </source>
</reference>
<evidence type="ECO:0000256" key="17">
    <source>
        <dbReference type="SAM" id="Phobius"/>
    </source>
</evidence>
<dbReference type="GO" id="GO:0006508">
    <property type="term" value="P:proteolysis"/>
    <property type="evidence" value="ECO:0007669"/>
    <property type="project" value="UniProtKB-KW"/>
</dbReference>
<dbReference type="InterPro" id="IPR050396">
    <property type="entry name" value="Glycosyltr_51/Transpeptidase"/>
</dbReference>
<dbReference type="Gene3D" id="1.10.3810.10">
    <property type="entry name" value="Biosynthetic peptidoglycan transglycosylase-like"/>
    <property type="match status" value="1"/>
</dbReference>
<evidence type="ECO:0000259" key="18">
    <source>
        <dbReference type="Pfam" id="PF00905"/>
    </source>
</evidence>
<evidence type="ECO:0000256" key="11">
    <source>
        <dbReference type="ARBA" id="ARBA00023136"/>
    </source>
</evidence>
<keyword evidence="5" id="KW-0808">Transferase</keyword>
<dbReference type="InterPro" id="IPR023346">
    <property type="entry name" value="Lysozyme-like_dom_sf"/>
</dbReference>